<dbReference type="RefSeq" id="WP_190297072.1">
    <property type="nucleotide sequence ID" value="NZ_CP061172.1"/>
</dbReference>
<accession>A0A7H0Y255</accession>
<organism evidence="3 4">
    <name type="scientific">Paenibacillus peoriae</name>
    <dbReference type="NCBI Taxonomy" id="59893"/>
    <lineage>
        <taxon>Bacteria</taxon>
        <taxon>Bacillati</taxon>
        <taxon>Bacillota</taxon>
        <taxon>Bacilli</taxon>
        <taxon>Bacillales</taxon>
        <taxon>Paenibacillaceae</taxon>
        <taxon>Paenibacillus</taxon>
    </lineage>
</organism>
<feature type="chain" id="PRO_5028924651" description="Peptidase M56 BlaR1" evidence="2">
    <location>
        <begin position="32"/>
        <end position="139"/>
    </location>
</feature>
<sequence>MNMKKYSLTGLILALSIFVIILTVSSSNLNADSNPSTNSKSTVEVNSHNYSVNKQGQTYGHGPYPSGTQQEPDLVKAEGENGVTGYVKSSDLANSATTPEEAIASQKSIKDVGYKSIPLYDADGKTVIGEFKMYSSNGD</sequence>
<dbReference type="EMBL" id="CP061172">
    <property type="protein sequence ID" value="QNR65163.1"/>
    <property type="molecule type" value="Genomic_DNA"/>
</dbReference>
<feature type="signal peptide" evidence="2">
    <location>
        <begin position="1"/>
        <end position="31"/>
    </location>
</feature>
<gene>
    <name evidence="3" type="ORF">IAQ67_14700</name>
</gene>
<proteinExistence type="predicted"/>
<feature type="compositionally biased region" description="Polar residues" evidence="1">
    <location>
        <begin position="29"/>
        <end position="58"/>
    </location>
</feature>
<keyword evidence="2" id="KW-0732">Signal</keyword>
<dbReference type="Proteomes" id="UP000516384">
    <property type="component" value="Chromosome"/>
</dbReference>
<evidence type="ECO:0000256" key="2">
    <source>
        <dbReference type="SAM" id="SignalP"/>
    </source>
</evidence>
<evidence type="ECO:0000313" key="3">
    <source>
        <dbReference type="EMBL" id="QNR65163.1"/>
    </source>
</evidence>
<evidence type="ECO:0000313" key="4">
    <source>
        <dbReference type="Proteomes" id="UP000516384"/>
    </source>
</evidence>
<reference evidence="3 4" key="1">
    <citation type="submission" date="2020-09" db="EMBL/GenBank/DDBJ databases">
        <title>Characterization of Paenibacillus peoriae strain ZF390 with broad-spectrum antimicrobial activity as a potential biocontrol agent.</title>
        <authorList>
            <person name="Li L."/>
            <person name="Zhao Y."/>
            <person name="Li B."/>
            <person name="Xie X."/>
        </authorList>
    </citation>
    <scope>NUCLEOTIDE SEQUENCE [LARGE SCALE GENOMIC DNA]</scope>
    <source>
        <strain evidence="3 4">ZF390</strain>
    </source>
</reference>
<protein>
    <recommendedName>
        <fullName evidence="5">Peptidase M56 BlaR1</fullName>
    </recommendedName>
</protein>
<feature type="region of interest" description="Disordered" evidence="1">
    <location>
        <begin position="86"/>
        <end position="105"/>
    </location>
</feature>
<dbReference type="AlphaFoldDB" id="A0A7H0Y255"/>
<evidence type="ECO:0008006" key="5">
    <source>
        <dbReference type="Google" id="ProtNLM"/>
    </source>
</evidence>
<feature type="region of interest" description="Disordered" evidence="1">
    <location>
        <begin position="29"/>
        <end position="72"/>
    </location>
</feature>
<evidence type="ECO:0000256" key="1">
    <source>
        <dbReference type="SAM" id="MobiDB-lite"/>
    </source>
</evidence>
<name>A0A7H0Y255_9BACL</name>